<keyword evidence="5" id="KW-1185">Reference proteome</keyword>
<dbReference type="SMART" id="SM00028">
    <property type="entry name" value="TPR"/>
    <property type="match status" value="4"/>
</dbReference>
<dbReference type="STRING" id="926556.Echvi_3552"/>
<evidence type="ECO:0000313" key="4">
    <source>
        <dbReference type="EMBL" id="AGA79768.1"/>
    </source>
</evidence>
<dbReference type="InterPro" id="IPR011990">
    <property type="entry name" value="TPR-like_helical_dom_sf"/>
</dbReference>
<dbReference type="Proteomes" id="UP000010796">
    <property type="component" value="Chromosome"/>
</dbReference>
<dbReference type="PANTHER" id="PTHR44858:SF1">
    <property type="entry name" value="UDP-N-ACETYLGLUCOSAMINE--PEPTIDE N-ACETYLGLUCOSAMINYLTRANSFERASE SPINDLY-RELATED"/>
    <property type="match status" value="1"/>
</dbReference>
<dbReference type="Pfam" id="PF13414">
    <property type="entry name" value="TPR_11"/>
    <property type="match status" value="2"/>
</dbReference>
<evidence type="ECO:0000256" key="2">
    <source>
        <dbReference type="ARBA" id="ARBA00022803"/>
    </source>
</evidence>
<dbReference type="InterPro" id="IPR050498">
    <property type="entry name" value="Ycf3"/>
</dbReference>
<dbReference type="InterPro" id="IPR019734">
    <property type="entry name" value="TPR_rpt"/>
</dbReference>
<dbReference type="PROSITE" id="PS50005">
    <property type="entry name" value="TPR"/>
    <property type="match status" value="3"/>
</dbReference>
<dbReference type="EMBL" id="CP003346">
    <property type="protein sequence ID" value="AGA79768.1"/>
    <property type="molecule type" value="Genomic_DNA"/>
</dbReference>
<dbReference type="PROSITE" id="PS51257">
    <property type="entry name" value="PROKAR_LIPOPROTEIN"/>
    <property type="match status" value="1"/>
</dbReference>
<reference evidence="5" key="1">
    <citation type="submission" date="2012-02" db="EMBL/GenBank/DDBJ databases">
        <title>The complete genome of Echinicola vietnamensis DSM 17526.</title>
        <authorList>
            <person name="Lucas S."/>
            <person name="Copeland A."/>
            <person name="Lapidus A."/>
            <person name="Glavina del Rio T."/>
            <person name="Dalin E."/>
            <person name="Tice H."/>
            <person name="Bruce D."/>
            <person name="Goodwin L."/>
            <person name="Pitluck S."/>
            <person name="Peters L."/>
            <person name="Ovchinnikova G."/>
            <person name="Teshima H."/>
            <person name="Kyrpides N."/>
            <person name="Mavromatis K."/>
            <person name="Ivanova N."/>
            <person name="Brettin T."/>
            <person name="Detter J.C."/>
            <person name="Han C."/>
            <person name="Larimer F."/>
            <person name="Land M."/>
            <person name="Hauser L."/>
            <person name="Markowitz V."/>
            <person name="Cheng J.-F."/>
            <person name="Hugenholtz P."/>
            <person name="Woyke T."/>
            <person name="Wu D."/>
            <person name="Brambilla E."/>
            <person name="Klenk H.-P."/>
            <person name="Eisen J.A."/>
        </authorList>
    </citation>
    <scope>NUCLEOTIDE SEQUENCE [LARGE SCALE GENOMIC DNA]</scope>
    <source>
        <strain evidence="5">DSM 17526 / LMG 23754 / KMM 6221</strain>
    </source>
</reference>
<evidence type="ECO:0000256" key="1">
    <source>
        <dbReference type="ARBA" id="ARBA00022737"/>
    </source>
</evidence>
<dbReference type="RefSeq" id="WP_015267313.1">
    <property type="nucleotide sequence ID" value="NC_019904.1"/>
</dbReference>
<organism evidence="4 5">
    <name type="scientific">Echinicola vietnamensis (strain DSM 17526 / LMG 23754 / KMM 6221)</name>
    <dbReference type="NCBI Taxonomy" id="926556"/>
    <lineage>
        <taxon>Bacteria</taxon>
        <taxon>Pseudomonadati</taxon>
        <taxon>Bacteroidota</taxon>
        <taxon>Cytophagia</taxon>
        <taxon>Cytophagales</taxon>
        <taxon>Cyclobacteriaceae</taxon>
        <taxon>Echinicola</taxon>
    </lineage>
</organism>
<dbReference type="SUPFAM" id="SSF48452">
    <property type="entry name" value="TPR-like"/>
    <property type="match status" value="1"/>
</dbReference>
<dbReference type="KEGG" id="evi:Echvi_3552"/>
<gene>
    <name evidence="4" type="ordered locus">Echvi_3552</name>
</gene>
<dbReference type="PANTHER" id="PTHR44858">
    <property type="entry name" value="TETRATRICOPEPTIDE REPEAT PROTEIN 6"/>
    <property type="match status" value="1"/>
</dbReference>
<keyword evidence="2 3" id="KW-0802">TPR repeat</keyword>
<accession>L0G385</accession>
<dbReference type="HOGENOM" id="CLU_1369864_0_0_10"/>
<evidence type="ECO:0000256" key="3">
    <source>
        <dbReference type="PROSITE-ProRule" id="PRU00339"/>
    </source>
</evidence>
<evidence type="ECO:0000313" key="5">
    <source>
        <dbReference type="Proteomes" id="UP000010796"/>
    </source>
</evidence>
<dbReference type="OrthoDB" id="9785181at2"/>
<dbReference type="eggNOG" id="COG0457">
    <property type="taxonomic scope" value="Bacteria"/>
</dbReference>
<protein>
    <submittedName>
        <fullName evidence="4">Uncharacterized protein</fullName>
    </submittedName>
</protein>
<dbReference type="Gene3D" id="1.25.40.10">
    <property type="entry name" value="Tetratricopeptide repeat domain"/>
    <property type="match status" value="2"/>
</dbReference>
<keyword evidence="1" id="KW-0677">Repeat</keyword>
<feature type="repeat" description="TPR" evidence="3">
    <location>
        <begin position="20"/>
        <end position="53"/>
    </location>
</feature>
<feature type="repeat" description="TPR" evidence="3">
    <location>
        <begin position="54"/>
        <end position="87"/>
    </location>
</feature>
<name>L0G385_ECHVK</name>
<proteinExistence type="predicted"/>
<dbReference type="AlphaFoldDB" id="L0G385"/>
<feature type="repeat" description="TPR" evidence="3">
    <location>
        <begin position="122"/>
        <end position="155"/>
    </location>
</feature>
<sequence>MIKHSILGLCLCAALFSGCSEKGDSKGDTLFKQGQYQEAIEVYSDRLKTKPKDVEALYSRGRAYEEVGDLAKAKKDFEAGFKQDDKNLKLLLALSNLYQKEGNHERSLLYAEYATAVPGAPAMAYFMKARALHQLGNTEEAMKEYTAAIDQDKEFGQAYYYRGVLKYATKKQRSACTDFKKSASLGYAAAEAAVEKYCQ</sequence>